<dbReference type="Gene3D" id="2.60.40.3710">
    <property type="match status" value="1"/>
</dbReference>
<evidence type="ECO:0000256" key="9">
    <source>
        <dbReference type="SAM" id="SignalP"/>
    </source>
</evidence>
<evidence type="ECO:0000256" key="2">
    <source>
        <dbReference type="ARBA" id="ARBA00022679"/>
    </source>
</evidence>
<keyword evidence="3 7" id="KW-0133">Cell shape</keyword>
<dbReference type="CDD" id="cd16913">
    <property type="entry name" value="YkuD_like"/>
    <property type="match status" value="1"/>
</dbReference>
<evidence type="ECO:0000259" key="10">
    <source>
        <dbReference type="PROSITE" id="PS52029"/>
    </source>
</evidence>
<dbReference type="Proteomes" id="UP001500655">
    <property type="component" value="Unassembled WGS sequence"/>
</dbReference>
<feature type="domain" description="L,D-TPase catalytic" evidence="10">
    <location>
        <begin position="253"/>
        <end position="399"/>
    </location>
</feature>
<evidence type="ECO:0000256" key="8">
    <source>
        <dbReference type="SAM" id="MobiDB-lite"/>
    </source>
</evidence>
<dbReference type="SUPFAM" id="SSF141523">
    <property type="entry name" value="L,D-transpeptidase catalytic domain-like"/>
    <property type="match status" value="1"/>
</dbReference>
<dbReference type="InterPro" id="IPR041280">
    <property type="entry name" value="Big_10"/>
</dbReference>
<dbReference type="Pfam" id="PF17964">
    <property type="entry name" value="Big_10"/>
    <property type="match status" value="1"/>
</dbReference>
<dbReference type="InterPro" id="IPR005490">
    <property type="entry name" value="LD_TPept_cat_dom"/>
</dbReference>
<keyword evidence="6 7" id="KW-0961">Cell wall biogenesis/degradation</keyword>
<gene>
    <name evidence="11" type="ORF">GCM10009681_44080</name>
</gene>
<evidence type="ECO:0000256" key="5">
    <source>
        <dbReference type="ARBA" id="ARBA00023315"/>
    </source>
</evidence>
<evidence type="ECO:0000313" key="12">
    <source>
        <dbReference type="Proteomes" id="UP001500655"/>
    </source>
</evidence>
<dbReference type="PANTHER" id="PTHR30582:SF2">
    <property type="entry name" value="L,D-TRANSPEPTIDASE YCIB-RELATED"/>
    <property type="match status" value="1"/>
</dbReference>
<feature type="region of interest" description="Disordered" evidence="8">
    <location>
        <begin position="429"/>
        <end position="451"/>
    </location>
</feature>
<dbReference type="Gene3D" id="2.60.40.3780">
    <property type="match status" value="1"/>
</dbReference>
<accession>A0ABN2KZD0</accession>
<keyword evidence="9" id="KW-0732">Signal</keyword>
<dbReference type="RefSeq" id="WP_344085209.1">
    <property type="nucleotide sequence ID" value="NZ_BAAALS010000025.1"/>
</dbReference>
<feature type="active site" description="Nucleophile" evidence="7">
    <location>
        <position position="375"/>
    </location>
</feature>
<dbReference type="InterPro" id="IPR050979">
    <property type="entry name" value="LD-transpeptidase"/>
</dbReference>
<comment type="caution">
    <text evidence="11">The sequence shown here is derived from an EMBL/GenBank/DDBJ whole genome shotgun (WGS) entry which is preliminary data.</text>
</comment>
<evidence type="ECO:0000256" key="6">
    <source>
        <dbReference type="ARBA" id="ARBA00023316"/>
    </source>
</evidence>
<comment type="pathway">
    <text evidence="1 7">Cell wall biogenesis; peptidoglycan biosynthesis.</text>
</comment>
<dbReference type="PANTHER" id="PTHR30582">
    <property type="entry name" value="L,D-TRANSPEPTIDASE"/>
    <property type="match status" value="1"/>
</dbReference>
<organism evidence="11 12">
    <name type="scientific">Luedemannella helvata</name>
    <dbReference type="NCBI Taxonomy" id="349315"/>
    <lineage>
        <taxon>Bacteria</taxon>
        <taxon>Bacillati</taxon>
        <taxon>Actinomycetota</taxon>
        <taxon>Actinomycetes</taxon>
        <taxon>Micromonosporales</taxon>
        <taxon>Micromonosporaceae</taxon>
        <taxon>Luedemannella</taxon>
    </lineage>
</organism>
<keyword evidence="5" id="KW-0012">Acyltransferase</keyword>
<evidence type="ECO:0000256" key="1">
    <source>
        <dbReference type="ARBA" id="ARBA00004752"/>
    </source>
</evidence>
<evidence type="ECO:0000313" key="11">
    <source>
        <dbReference type="EMBL" id="GAA1768150.1"/>
    </source>
</evidence>
<feature type="signal peptide" evidence="9">
    <location>
        <begin position="1"/>
        <end position="22"/>
    </location>
</feature>
<name>A0ABN2KZD0_9ACTN</name>
<protein>
    <submittedName>
        <fullName evidence="11">Ig-like domain-containing protein</fullName>
    </submittedName>
</protein>
<evidence type="ECO:0000256" key="3">
    <source>
        <dbReference type="ARBA" id="ARBA00022960"/>
    </source>
</evidence>
<feature type="region of interest" description="Disordered" evidence="8">
    <location>
        <begin position="32"/>
        <end position="63"/>
    </location>
</feature>
<dbReference type="Gene3D" id="2.40.440.10">
    <property type="entry name" value="L,D-transpeptidase catalytic domain-like"/>
    <property type="match status" value="1"/>
</dbReference>
<reference evidence="11 12" key="1">
    <citation type="journal article" date="2019" name="Int. J. Syst. Evol. Microbiol.">
        <title>The Global Catalogue of Microorganisms (GCM) 10K type strain sequencing project: providing services to taxonomists for standard genome sequencing and annotation.</title>
        <authorList>
            <consortium name="The Broad Institute Genomics Platform"/>
            <consortium name="The Broad Institute Genome Sequencing Center for Infectious Disease"/>
            <person name="Wu L."/>
            <person name="Ma J."/>
        </authorList>
    </citation>
    <scope>NUCLEOTIDE SEQUENCE [LARGE SCALE GENOMIC DNA]</scope>
    <source>
        <strain evidence="11 12">JCM 13249</strain>
    </source>
</reference>
<evidence type="ECO:0000256" key="7">
    <source>
        <dbReference type="PROSITE-ProRule" id="PRU01373"/>
    </source>
</evidence>
<dbReference type="EMBL" id="BAAALS010000025">
    <property type="protein sequence ID" value="GAA1768150.1"/>
    <property type="molecule type" value="Genomic_DNA"/>
</dbReference>
<dbReference type="PROSITE" id="PS51257">
    <property type="entry name" value="PROKAR_LIPOPROTEIN"/>
    <property type="match status" value="1"/>
</dbReference>
<dbReference type="PROSITE" id="PS52029">
    <property type="entry name" value="LD_TPASE"/>
    <property type="match status" value="1"/>
</dbReference>
<dbReference type="CDD" id="cd13432">
    <property type="entry name" value="LDT_IgD_like_2"/>
    <property type="match status" value="1"/>
</dbReference>
<feature type="active site" description="Proton donor/acceptor" evidence="7">
    <location>
        <position position="357"/>
    </location>
</feature>
<sequence>MVRSGRSRLRIAAAFALTVAVALTSACGGSADAKWHSPGDSTASPGASGGPSGSALTISPGPNAKNVSPAASIKAEIAAGTLTEVKLTNSAGKVVKGRYDADKRTWTATEKLGYNKAYTMKVTATGDDGKQYDQTNKFTTVKPNNLTLPYLRANYAVLLNGGTFGVGQPITVWFDEPIKDKKAAQKALSVTTDPPVYGAWHWFDNREVHWRPKEYWPAGTKVTVKANVYGKNLGGGLYGQEDVSATFKIGESHIAIADAKTKRMKVYVDGKQVKKINGRDVSAGIPVSLGKDQVETGANGELIDFRTYSGVHVVMQKHQEYRMTSASFGITDKKSPNYYDTLIKKAVRISNSGEFFHMADWNIPQHGKVNTSHGCINIGPAYINWMFDTFRPGDIIDVKNTGKNLDPRDGLGDWQISWKKWIAGSALPVDPELSEGTETPATPQPTNTATP</sequence>
<feature type="compositionally biased region" description="Low complexity" evidence="8">
    <location>
        <begin position="437"/>
        <end position="451"/>
    </location>
</feature>
<keyword evidence="4 7" id="KW-0573">Peptidoglycan synthesis</keyword>
<evidence type="ECO:0000256" key="4">
    <source>
        <dbReference type="ARBA" id="ARBA00022984"/>
    </source>
</evidence>
<keyword evidence="2" id="KW-0808">Transferase</keyword>
<dbReference type="Pfam" id="PF03734">
    <property type="entry name" value="YkuD"/>
    <property type="match status" value="1"/>
</dbReference>
<keyword evidence="12" id="KW-1185">Reference proteome</keyword>
<proteinExistence type="predicted"/>
<dbReference type="InterPro" id="IPR038063">
    <property type="entry name" value="Transpep_catalytic_dom"/>
</dbReference>
<feature type="chain" id="PRO_5045036093" evidence="9">
    <location>
        <begin position="23"/>
        <end position="451"/>
    </location>
</feature>